<reference evidence="2" key="1">
    <citation type="submission" date="2018-08" db="EMBL/GenBank/DDBJ databases">
        <authorList>
            <person name="Guldener U."/>
        </authorList>
    </citation>
    <scope>NUCLEOTIDE SEQUENCE</scope>
    <source>
        <strain evidence="2">UB2</strain>
    </source>
</reference>
<gene>
    <name evidence="2" type="ORF">UBRO2_01154</name>
</gene>
<proteinExistence type="predicted"/>
<keyword evidence="3" id="KW-1185">Reference proteome</keyword>
<feature type="region of interest" description="Disordered" evidence="1">
    <location>
        <begin position="204"/>
        <end position="226"/>
    </location>
</feature>
<dbReference type="Proteomes" id="UP000658997">
    <property type="component" value="Unassembled WGS sequence"/>
</dbReference>
<dbReference type="EMBL" id="ULHB01000013">
    <property type="protein sequence ID" value="SYW75999.1"/>
    <property type="molecule type" value="Genomic_DNA"/>
</dbReference>
<evidence type="ECO:0000313" key="2">
    <source>
        <dbReference type="EMBL" id="SYW75999.1"/>
    </source>
</evidence>
<evidence type="ECO:0008006" key="4">
    <source>
        <dbReference type="Google" id="ProtNLM"/>
    </source>
</evidence>
<accession>A0A8H8TQS9</accession>
<dbReference type="InterPro" id="IPR052055">
    <property type="entry name" value="Hepadnavirus_pol/RT"/>
</dbReference>
<dbReference type="SUPFAM" id="SSF56672">
    <property type="entry name" value="DNA/RNA polymerases"/>
    <property type="match status" value="1"/>
</dbReference>
<organism evidence="2 3">
    <name type="scientific">Ustilago bromivora</name>
    <dbReference type="NCBI Taxonomy" id="307758"/>
    <lineage>
        <taxon>Eukaryota</taxon>
        <taxon>Fungi</taxon>
        <taxon>Dikarya</taxon>
        <taxon>Basidiomycota</taxon>
        <taxon>Ustilaginomycotina</taxon>
        <taxon>Ustilaginomycetes</taxon>
        <taxon>Ustilaginales</taxon>
        <taxon>Ustilaginaceae</taxon>
        <taxon>Ustilago</taxon>
    </lineage>
</organism>
<evidence type="ECO:0000313" key="3">
    <source>
        <dbReference type="Proteomes" id="UP000658997"/>
    </source>
</evidence>
<dbReference type="AlphaFoldDB" id="A0A8H8TQS9"/>
<evidence type="ECO:0000256" key="1">
    <source>
        <dbReference type="SAM" id="MobiDB-lite"/>
    </source>
</evidence>
<sequence>MSVTRYTTIQLYLHASDTLGIYDLPKLTNPLWPNSMALEEPAPVLIEGFSIVKGPNTSTSNHQFVKAVPNFLTFSRLWVIYLSLRSSTSPDCDLPVSLRHFYQHVADLAKVFPWEKVAGYVIAICTSRLGKATAAEEFKHDFPLHHLATRDLPSTMMTLDANRSACLGTRGSALAPTSDPAFESMSASLAEVSTSRRLALRTPNLDHQLDLSKPTSFPSTLPPPQSRHIIVRSSSSLILLSDSSQSQLVPVSNPVSQPAPVTPTSSNPLQVLPADLASAVLTSLQTLQPPAQPNTTMAAPLHSAKGLPAHHGSMQAASGNWKKALLNYPDPLFVNQLLGAIKHRVHLGYIGPLRHHSHHQHIKNLPMDDRVGTVPKLHSTKLQTTHYLSDPRLPQPQQLLSINKGIMPHFTTIKYASLAAVLDFVWEYPGCCLWKSDLTDAFRHVVTTLDNARLLGFTFEGRFYMETGLTFRGRSSPWIFNLFAQALLWIVQLATSHPVDHYLDVVPANTDPGQPLHTLALACSALGLQLAPQKTFWNTTKLEILGIEIDTIQQSVGITSKRCLHILDTIDDLLVRHSACLINCQCIAGLLQFISQVVPHGKAYLRRL</sequence>
<dbReference type="InterPro" id="IPR043502">
    <property type="entry name" value="DNA/RNA_pol_sf"/>
</dbReference>
<dbReference type="PANTHER" id="PTHR33050:SF7">
    <property type="entry name" value="RIBONUCLEASE H"/>
    <property type="match status" value="1"/>
</dbReference>
<protein>
    <recommendedName>
        <fullName evidence="4">Reverse transcriptase domain-containing protein</fullName>
    </recommendedName>
</protein>
<name>A0A8H8TQS9_9BASI</name>
<dbReference type="PANTHER" id="PTHR33050">
    <property type="entry name" value="REVERSE TRANSCRIPTASE DOMAIN-CONTAINING PROTEIN"/>
    <property type="match status" value="1"/>
</dbReference>
<comment type="caution">
    <text evidence="2">The sequence shown here is derived from an EMBL/GenBank/DDBJ whole genome shotgun (WGS) entry which is preliminary data.</text>
</comment>